<name>A0A392SHF3_9FABA</name>
<reference evidence="1 2" key="1">
    <citation type="journal article" date="2018" name="Front. Plant Sci.">
        <title>Red Clover (Trifolium pratense) and Zigzag Clover (T. medium) - A Picture of Genomic Similarities and Differences.</title>
        <authorList>
            <person name="Dluhosova J."/>
            <person name="Istvanek J."/>
            <person name="Nedelnik J."/>
            <person name="Repkova J."/>
        </authorList>
    </citation>
    <scope>NUCLEOTIDE SEQUENCE [LARGE SCALE GENOMIC DNA]</scope>
    <source>
        <strain evidence="2">cv. 10/8</strain>
        <tissue evidence="1">Leaf</tissue>
    </source>
</reference>
<organism evidence="1 2">
    <name type="scientific">Trifolium medium</name>
    <dbReference type="NCBI Taxonomy" id="97028"/>
    <lineage>
        <taxon>Eukaryota</taxon>
        <taxon>Viridiplantae</taxon>
        <taxon>Streptophyta</taxon>
        <taxon>Embryophyta</taxon>
        <taxon>Tracheophyta</taxon>
        <taxon>Spermatophyta</taxon>
        <taxon>Magnoliopsida</taxon>
        <taxon>eudicotyledons</taxon>
        <taxon>Gunneridae</taxon>
        <taxon>Pentapetalae</taxon>
        <taxon>rosids</taxon>
        <taxon>fabids</taxon>
        <taxon>Fabales</taxon>
        <taxon>Fabaceae</taxon>
        <taxon>Papilionoideae</taxon>
        <taxon>50 kb inversion clade</taxon>
        <taxon>NPAAA clade</taxon>
        <taxon>Hologalegina</taxon>
        <taxon>IRL clade</taxon>
        <taxon>Trifolieae</taxon>
        <taxon>Trifolium</taxon>
    </lineage>
</organism>
<protein>
    <submittedName>
        <fullName evidence="1">Uncharacterized protein</fullName>
    </submittedName>
</protein>
<evidence type="ECO:0000313" key="1">
    <source>
        <dbReference type="EMBL" id="MCI48333.1"/>
    </source>
</evidence>
<keyword evidence="2" id="KW-1185">Reference proteome</keyword>
<dbReference type="EMBL" id="LXQA010385266">
    <property type="protein sequence ID" value="MCI48333.1"/>
    <property type="molecule type" value="Genomic_DNA"/>
</dbReference>
<proteinExistence type="predicted"/>
<sequence length="69" mass="7943">MSRGGDEKKVKEIADKFNVNIVAAEADDDKDRMLKDFIADLMKKFEDGEISHQVFIDKMKARLDKLNNL</sequence>
<feature type="non-terminal residue" evidence="1">
    <location>
        <position position="69"/>
    </location>
</feature>
<comment type="caution">
    <text evidence="1">The sequence shown here is derived from an EMBL/GenBank/DDBJ whole genome shotgun (WGS) entry which is preliminary data.</text>
</comment>
<dbReference type="Proteomes" id="UP000265520">
    <property type="component" value="Unassembled WGS sequence"/>
</dbReference>
<evidence type="ECO:0000313" key="2">
    <source>
        <dbReference type="Proteomes" id="UP000265520"/>
    </source>
</evidence>
<dbReference type="AlphaFoldDB" id="A0A392SHF3"/>
<accession>A0A392SHF3</accession>